<dbReference type="InterPro" id="IPR017938">
    <property type="entry name" value="Riboflavin_synthase-like_b-brl"/>
</dbReference>
<feature type="domain" description="FAD-binding FR-type" evidence="2">
    <location>
        <begin position="15"/>
        <end position="112"/>
    </location>
</feature>
<dbReference type="InterPro" id="IPR039261">
    <property type="entry name" value="FNR_nucleotide-bd"/>
</dbReference>
<dbReference type="Gene3D" id="2.40.30.10">
    <property type="entry name" value="Translation factors"/>
    <property type="match status" value="1"/>
</dbReference>
<dbReference type="EMBL" id="PCWA01000100">
    <property type="protein sequence ID" value="PIQ88496.1"/>
    <property type="molecule type" value="Genomic_DNA"/>
</dbReference>
<dbReference type="Pfam" id="PF00970">
    <property type="entry name" value="FAD_binding_6"/>
    <property type="match status" value="1"/>
</dbReference>
<dbReference type="InterPro" id="IPR001709">
    <property type="entry name" value="Flavoprot_Pyr_Nucl_cyt_Rdtase"/>
</dbReference>
<comment type="caution">
    <text evidence="3">The sequence shown here is derived from an EMBL/GenBank/DDBJ whole genome shotgun (WGS) entry which is preliminary data.</text>
</comment>
<evidence type="ECO:0000259" key="2">
    <source>
        <dbReference type="PROSITE" id="PS51384"/>
    </source>
</evidence>
<evidence type="ECO:0000313" key="3">
    <source>
        <dbReference type="EMBL" id="PIQ88496.1"/>
    </source>
</evidence>
<reference evidence="3 4" key="1">
    <citation type="submission" date="2017-09" db="EMBL/GenBank/DDBJ databases">
        <title>Depth-based differentiation of microbial function through sediment-hosted aquifers and enrichment of novel symbionts in the deep terrestrial subsurface.</title>
        <authorList>
            <person name="Probst A.J."/>
            <person name="Ladd B."/>
            <person name="Jarett J.K."/>
            <person name="Geller-Mcgrath D.E."/>
            <person name="Sieber C.M."/>
            <person name="Emerson J.B."/>
            <person name="Anantharaman K."/>
            <person name="Thomas B.C."/>
            <person name="Malmstrom R."/>
            <person name="Stieglmeier M."/>
            <person name="Klingl A."/>
            <person name="Woyke T."/>
            <person name="Ryan C.M."/>
            <person name="Banfield J.F."/>
        </authorList>
    </citation>
    <scope>NUCLEOTIDE SEQUENCE [LARGE SCALE GENOMIC DNA]</scope>
    <source>
        <strain evidence="3">CG11_big_fil_rev_8_21_14_0_20_42_13</strain>
    </source>
</reference>
<dbReference type="PRINTS" id="PR00371">
    <property type="entry name" value="FPNCR"/>
</dbReference>
<evidence type="ECO:0000256" key="1">
    <source>
        <dbReference type="PIRSR" id="PIRSR006816-2"/>
    </source>
</evidence>
<dbReference type="PIRSF" id="PIRSF006816">
    <property type="entry name" value="Cyc3_hyd_g"/>
    <property type="match status" value="1"/>
</dbReference>
<dbReference type="PROSITE" id="PS51384">
    <property type="entry name" value="FAD_FR"/>
    <property type="match status" value="1"/>
</dbReference>
<dbReference type="PANTHER" id="PTHR43513:SF1">
    <property type="entry name" value="ANAEROBIC SULFITE REDUCTASE SUBUNIT B"/>
    <property type="match status" value="1"/>
</dbReference>
<dbReference type="GO" id="GO:0050660">
    <property type="term" value="F:flavin adenine dinucleotide binding"/>
    <property type="evidence" value="ECO:0007669"/>
    <property type="project" value="InterPro"/>
</dbReference>
<dbReference type="SUPFAM" id="SSF63380">
    <property type="entry name" value="Riboflavin synthase domain-like"/>
    <property type="match status" value="1"/>
</dbReference>
<dbReference type="PANTHER" id="PTHR43513">
    <property type="entry name" value="DIHYDROOROTATE DEHYDROGENASE B (NAD(+)), ELECTRON TRANSFER SUBUNIT"/>
    <property type="match status" value="1"/>
</dbReference>
<dbReference type="InterPro" id="IPR019480">
    <property type="entry name" value="Dihydroorotate_DH_Fe-S-bd"/>
</dbReference>
<dbReference type="SUPFAM" id="SSF52343">
    <property type="entry name" value="Ferredoxin reductase-like, C-terminal NADP-linked domain"/>
    <property type="match status" value="1"/>
</dbReference>
<dbReference type="CDD" id="cd06221">
    <property type="entry name" value="sulfite_reductase_like"/>
    <property type="match status" value="1"/>
</dbReference>
<dbReference type="InterPro" id="IPR008333">
    <property type="entry name" value="Cbr1-like_FAD-bd_dom"/>
</dbReference>
<dbReference type="Gene3D" id="3.40.50.80">
    <property type="entry name" value="Nucleotide-binding domain of ferredoxin-NADP reductase (FNR) module"/>
    <property type="match status" value="1"/>
</dbReference>
<feature type="binding site" evidence="1">
    <location>
        <position position="264"/>
    </location>
    <ligand>
        <name>[2Fe-2S] cluster</name>
        <dbReference type="ChEBI" id="CHEBI:190135"/>
    </ligand>
</feature>
<dbReference type="InterPro" id="IPR017927">
    <property type="entry name" value="FAD-bd_FR_type"/>
</dbReference>
<dbReference type="InterPro" id="IPR001433">
    <property type="entry name" value="OxRdtase_FAD/NAD-bd"/>
</dbReference>
<comment type="cofactor">
    <cofactor evidence="1">
        <name>[2Fe-2S] cluster</name>
        <dbReference type="ChEBI" id="CHEBI:190135"/>
    </cofactor>
    <text evidence="1">Binds 1 [2Fe-2S] cluster per subunit.</text>
</comment>
<dbReference type="InterPro" id="IPR050353">
    <property type="entry name" value="PyrK_electron_transfer"/>
</dbReference>
<dbReference type="GO" id="GO:0006221">
    <property type="term" value="P:pyrimidine nucleotide biosynthetic process"/>
    <property type="evidence" value="ECO:0007669"/>
    <property type="project" value="InterPro"/>
</dbReference>
<organism evidence="3 4">
    <name type="scientific">Candidatus Ghiorseimicrobium undicola</name>
    <dbReference type="NCBI Taxonomy" id="1974746"/>
    <lineage>
        <taxon>Bacteria</taxon>
        <taxon>Pseudomonadati</taxon>
        <taxon>Candidatus Omnitrophota</taxon>
        <taxon>Candidatus Ghiorseimicrobium</taxon>
    </lineage>
</organism>
<evidence type="ECO:0000313" key="4">
    <source>
        <dbReference type="Proteomes" id="UP000229641"/>
    </source>
</evidence>
<sequence>MFQSESKEIISVSPYRAHPAEIVLIKDYTPLEKLFRLKLPEDVEFKYTPGQFAEISIFGVGEAPISICSSPTDKGYFEITVRNAGSLTSALHNLKKGDVVGVRGAFGKGFPIDNFFGNDILIVAGGLGIVPLRGLIRYIMYHRKDFGDVQILLGCKSPKEMLFNDEVSQWGRHLDILFRCTVDKADPDWKGNIGLITELIPGVTLNPMRTYAIVVGPPIMYKFVIKELLKKSIPDRQIIVSLERRMKCGLGKCGHCQINGIYVCQNGPVFRYRDIKGLEEAL</sequence>
<dbReference type="GO" id="GO:0016491">
    <property type="term" value="F:oxidoreductase activity"/>
    <property type="evidence" value="ECO:0007669"/>
    <property type="project" value="InterPro"/>
</dbReference>
<dbReference type="Pfam" id="PF10418">
    <property type="entry name" value="DHODB_Fe-S_bind"/>
    <property type="match status" value="1"/>
</dbReference>
<feature type="binding site" evidence="1">
    <location>
        <position position="256"/>
    </location>
    <ligand>
        <name>[2Fe-2S] cluster</name>
        <dbReference type="ChEBI" id="CHEBI:190135"/>
    </ligand>
</feature>
<feature type="binding site" evidence="1">
    <location>
        <position position="253"/>
    </location>
    <ligand>
        <name>[2Fe-2S] cluster</name>
        <dbReference type="ChEBI" id="CHEBI:190135"/>
    </ligand>
</feature>
<proteinExistence type="predicted"/>
<protein>
    <submittedName>
        <fullName evidence="3">Oxidoreductase</fullName>
    </submittedName>
</protein>
<keyword evidence="1" id="KW-0479">Metal-binding</keyword>
<keyword evidence="1" id="KW-0408">Iron</keyword>
<gene>
    <name evidence="3" type="ORF">COV72_08025</name>
</gene>
<dbReference type="GO" id="GO:0046872">
    <property type="term" value="F:metal ion binding"/>
    <property type="evidence" value="ECO:0007669"/>
    <property type="project" value="UniProtKB-KW"/>
</dbReference>
<keyword evidence="1" id="KW-0411">Iron-sulfur</keyword>
<keyword evidence="1" id="KW-0001">2Fe-2S</keyword>
<dbReference type="PRINTS" id="PR00406">
    <property type="entry name" value="CYTB5RDTASE"/>
</dbReference>
<dbReference type="GO" id="GO:0051537">
    <property type="term" value="F:2 iron, 2 sulfur cluster binding"/>
    <property type="evidence" value="ECO:0007669"/>
    <property type="project" value="UniProtKB-KW"/>
</dbReference>
<dbReference type="AlphaFoldDB" id="A0A2H0LVW2"/>
<dbReference type="Proteomes" id="UP000229641">
    <property type="component" value="Unassembled WGS sequence"/>
</dbReference>
<name>A0A2H0LVW2_9BACT</name>
<accession>A0A2H0LVW2</accession>
<dbReference type="Pfam" id="PF00175">
    <property type="entry name" value="NAD_binding_1"/>
    <property type="match status" value="1"/>
</dbReference>
<feature type="binding site" evidence="1">
    <location>
        <position position="248"/>
    </location>
    <ligand>
        <name>[2Fe-2S] cluster</name>
        <dbReference type="ChEBI" id="CHEBI:190135"/>
    </ligand>
</feature>
<dbReference type="InterPro" id="IPR012165">
    <property type="entry name" value="Cyt_c3_hydrogenase_gsu"/>
</dbReference>